<feature type="domain" description="ABC transporter" evidence="8">
    <location>
        <begin position="11"/>
        <end position="241"/>
    </location>
</feature>
<evidence type="ECO:0000256" key="6">
    <source>
        <dbReference type="ARBA" id="ARBA00023136"/>
    </source>
</evidence>
<keyword evidence="4 7" id="KW-0067">ATP-binding</keyword>
<evidence type="ECO:0000256" key="3">
    <source>
        <dbReference type="ARBA" id="ARBA00022741"/>
    </source>
</evidence>
<keyword evidence="1 7" id="KW-0813">Transport</keyword>
<dbReference type="InterPro" id="IPR013611">
    <property type="entry name" value="Transp-assoc_OB_typ2"/>
</dbReference>
<comment type="function">
    <text evidence="7">Part of the ABC transporter complex PotABCD involved in spermidine/putrescine import. Responsible for energy coupling to the transport system.</text>
</comment>
<proteinExistence type="inferred from homology"/>
<dbReference type="SMART" id="SM00382">
    <property type="entry name" value="AAA"/>
    <property type="match status" value="1"/>
</dbReference>
<accession>A0ABV7DF09</accession>
<dbReference type="Pfam" id="PF08402">
    <property type="entry name" value="TOBE_2"/>
    <property type="match status" value="1"/>
</dbReference>
<evidence type="ECO:0000256" key="1">
    <source>
        <dbReference type="ARBA" id="ARBA00022448"/>
    </source>
</evidence>
<keyword evidence="6 7" id="KW-0472">Membrane</keyword>
<evidence type="ECO:0000256" key="2">
    <source>
        <dbReference type="ARBA" id="ARBA00022475"/>
    </source>
</evidence>
<dbReference type="EC" id="7.6.2.11" evidence="7"/>
<gene>
    <name evidence="7" type="primary">potA</name>
    <name evidence="9" type="ORF">ACFOHH_08690</name>
</gene>
<organism evidence="9 10">
    <name type="scientific">Shinella pollutisoli</name>
    <dbReference type="NCBI Taxonomy" id="2250594"/>
    <lineage>
        <taxon>Bacteria</taxon>
        <taxon>Pseudomonadati</taxon>
        <taxon>Pseudomonadota</taxon>
        <taxon>Alphaproteobacteria</taxon>
        <taxon>Hyphomicrobiales</taxon>
        <taxon>Rhizobiaceae</taxon>
        <taxon>Shinella</taxon>
    </lineage>
</organism>
<comment type="catalytic activity">
    <reaction evidence="7">
        <text>ATP + H2O + polyamine-[polyamine-binding protein]Side 1 = ADP + phosphate + polyamineSide 2 + [polyamine-binding protein]Side 1.</text>
        <dbReference type="EC" id="7.6.2.11"/>
    </reaction>
</comment>
<dbReference type="SUPFAM" id="SSF50331">
    <property type="entry name" value="MOP-like"/>
    <property type="match status" value="1"/>
</dbReference>
<dbReference type="InterPro" id="IPR005893">
    <property type="entry name" value="PotA-like"/>
</dbReference>
<evidence type="ECO:0000256" key="7">
    <source>
        <dbReference type="RuleBase" id="RU364083"/>
    </source>
</evidence>
<keyword evidence="5 7" id="KW-1278">Translocase</keyword>
<dbReference type="EMBL" id="JBHRSP010000015">
    <property type="protein sequence ID" value="MFC3073176.1"/>
    <property type="molecule type" value="Genomic_DNA"/>
</dbReference>
<keyword evidence="3 7" id="KW-0547">Nucleotide-binding</keyword>
<dbReference type="InterPro" id="IPR003439">
    <property type="entry name" value="ABC_transporter-like_ATP-bd"/>
</dbReference>
<dbReference type="PANTHER" id="PTHR42781:SF4">
    <property type="entry name" value="SPERMIDINE_PUTRESCINE IMPORT ATP-BINDING PROTEIN POTA"/>
    <property type="match status" value="1"/>
</dbReference>
<comment type="subunit">
    <text evidence="7">The complex is composed of two ATP-binding proteins (PotA), two transmembrane proteins (PotB and PotC) and a solute-binding protein (PotD).</text>
</comment>
<dbReference type="InterPro" id="IPR003593">
    <property type="entry name" value="AAA+_ATPase"/>
</dbReference>
<dbReference type="Proteomes" id="UP001595377">
    <property type="component" value="Unassembled WGS sequence"/>
</dbReference>
<protein>
    <recommendedName>
        <fullName evidence="7">Spermidine/putrescine import ATP-binding protein PotA</fullName>
        <ecNumber evidence="7">7.6.2.11</ecNumber>
    </recommendedName>
</protein>
<dbReference type="NCBIfam" id="TIGR01187">
    <property type="entry name" value="potA"/>
    <property type="match status" value="1"/>
</dbReference>
<dbReference type="SUPFAM" id="SSF52540">
    <property type="entry name" value="P-loop containing nucleoside triphosphate hydrolases"/>
    <property type="match status" value="1"/>
</dbReference>
<comment type="caution">
    <text evidence="9">The sequence shown here is derived from an EMBL/GenBank/DDBJ whole genome shotgun (WGS) entry which is preliminary data.</text>
</comment>
<comment type="similarity">
    <text evidence="7">Belongs to the ABC transporter superfamily. Spermidine/putrescine importer (TC 3.A.1.11.1) family.</text>
</comment>
<dbReference type="PROSITE" id="PS50893">
    <property type="entry name" value="ABC_TRANSPORTER_2"/>
    <property type="match status" value="1"/>
</dbReference>
<dbReference type="InterPro" id="IPR050093">
    <property type="entry name" value="ABC_SmlMolc_Importer"/>
</dbReference>
<evidence type="ECO:0000256" key="5">
    <source>
        <dbReference type="ARBA" id="ARBA00022967"/>
    </source>
</evidence>
<dbReference type="Gene3D" id="2.40.50.100">
    <property type="match status" value="1"/>
</dbReference>
<dbReference type="Gene3D" id="3.40.50.300">
    <property type="entry name" value="P-loop containing nucleotide triphosphate hydrolases"/>
    <property type="match status" value="1"/>
</dbReference>
<dbReference type="RefSeq" id="WP_257310996.1">
    <property type="nucleotide sequence ID" value="NZ_JANFDG010000001.1"/>
</dbReference>
<name>A0ABV7DF09_9HYPH</name>
<evidence type="ECO:0000313" key="9">
    <source>
        <dbReference type="EMBL" id="MFC3073176.1"/>
    </source>
</evidence>
<dbReference type="Pfam" id="PF00005">
    <property type="entry name" value="ABC_tran"/>
    <property type="match status" value="1"/>
</dbReference>
<keyword evidence="2 7" id="KW-1003">Cell membrane</keyword>
<dbReference type="PROSITE" id="PS00211">
    <property type="entry name" value="ABC_TRANSPORTER_1"/>
    <property type="match status" value="1"/>
</dbReference>
<dbReference type="PANTHER" id="PTHR42781">
    <property type="entry name" value="SPERMIDINE/PUTRESCINE IMPORT ATP-BINDING PROTEIN POTA"/>
    <property type="match status" value="1"/>
</dbReference>
<dbReference type="InterPro" id="IPR008995">
    <property type="entry name" value="Mo/tungstate-bd_C_term_dom"/>
</dbReference>
<dbReference type="InterPro" id="IPR027417">
    <property type="entry name" value="P-loop_NTPase"/>
</dbReference>
<evidence type="ECO:0000259" key="8">
    <source>
        <dbReference type="PROSITE" id="PS50893"/>
    </source>
</evidence>
<dbReference type="GO" id="GO:0005524">
    <property type="term" value="F:ATP binding"/>
    <property type="evidence" value="ECO:0007669"/>
    <property type="project" value="UniProtKB-KW"/>
</dbReference>
<evidence type="ECO:0000256" key="4">
    <source>
        <dbReference type="ARBA" id="ARBA00022840"/>
    </source>
</evidence>
<sequence length="370" mass="40209">MHNPSQSGASLEISDLSKAYGSFKALDAVSLTARQGEFLSLLGPSGSGKTTTLNMIAGFTSPTSGEIRVDGREISTLPPYRRDIGIVFQHYALFPHLTAAQNIAFPLQRRGMPRRDVAVRVAEALEMVKLDGYGDRYPRQLSGGQQQRVAFARAVVFKPKLLLMDEPLGALDKKLREDLQGEIRRIHRSLGITFVFVTHDQEEALALSDRIAVFNHGRIEQIGTSRELYETPATEFVARFIGEANIFSGTLVRGDAGLALDTPVGLLPVETRLPAGRQASLVVRPERLEIGKAPHAGSDPHVPATVRDVVYLGSNRRIEIVFDDGRTGIIRGSGRGTDVGAGERIDIRWSIADGYVVPFSSSQTGDGHGS</sequence>
<reference evidence="10" key="1">
    <citation type="journal article" date="2019" name="Int. J. Syst. Evol. Microbiol.">
        <title>The Global Catalogue of Microorganisms (GCM) 10K type strain sequencing project: providing services to taxonomists for standard genome sequencing and annotation.</title>
        <authorList>
            <consortium name="The Broad Institute Genomics Platform"/>
            <consortium name="The Broad Institute Genome Sequencing Center for Infectious Disease"/>
            <person name="Wu L."/>
            <person name="Ma J."/>
        </authorList>
    </citation>
    <scope>NUCLEOTIDE SEQUENCE [LARGE SCALE GENOMIC DNA]</scope>
    <source>
        <strain evidence="10">KCTC 52677</strain>
    </source>
</reference>
<dbReference type="InterPro" id="IPR017871">
    <property type="entry name" value="ABC_transporter-like_CS"/>
</dbReference>
<keyword evidence="10" id="KW-1185">Reference proteome</keyword>
<evidence type="ECO:0000313" key="10">
    <source>
        <dbReference type="Proteomes" id="UP001595377"/>
    </source>
</evidence>